<dbReference type="GeneID" id="130471581"/>
<keyword evidence="3" id="KW-1185">Reference proteome</keyword>
<dbReference type="InterPro" id="IPR018289">
    <property type="entry name" value="MULE_transposase_dom"/>
</dbReference>
<sequence>MRKSVAQKGKKVKGKAGKVGKKKGKGKKKDPGGCLLEDGCNDEFGYWSESDLDFSDLDAEFEPWEEDKKQLEEDELFCESLSTVLRGNKRVDKVAAPEVEVDRVAVPEGKEVDYDSEELRSLCGSDDEVDPYPTFNPEKAIRYHSIENHYDYYLLHNGRKRVSVYCRYRCNCPWYKKHANLVKCVCDDPNKCRFKIHVKKLRIEETFQIKSLRLKHTCGVVHSSSKITSKWLAEKYLEEWRSKPYWRLVKFRERVYEETGLHIGYYKSYEYAAVYDYGYAILQYNPGSSAYVQCQIRDNPTPFFQRLYVCFEAVKVGFKSGCRPLIGVDGCHHKGAHPGMILAAVSKDGNNNIFPVAWAVVEVENADSWTWFLDLLMKDIGHHDGEGLTLMSDRQKGLLDAIFVVSSKAEVRFFARHIWANFKNKFSGTAYKDLFWAAARSTTKHWHDSYMAENKELNEDAYNYFSGIPPVHWCRHAFGSNSRSNMFLNNICETFNAVIREARDKPIITCLDWIRRYVIRRNGEKWEGIQNYEGRFMPFVEKVLALQHK</sequence>
<evidence type="ECO:0000313" key="3">
    <source>
        <dbReference type="Proteomes" id="UP000813463"/>
    </source>
</evidence>
<dbReference type="Proteomes" id="UP000813463">
    <property type="component" value="Chromosome 4"/>
</dbReference>
<accession>A0ABM3RQ70</accession>
<reference evidence="4" key="2">
    <citation type="submission" date="2025-08" db="UniProtKB">
        <authorList>
            <consortium name="RefSeq"/>
        </authorList>
    </citation>
    <scope>IDENTIFICATION</scope>
    <source>
        <tissue evidence="4">Leaf</tissue>
    </source>
</reference>
<gene>
    <name evidence="4" type="primary">LOC130471581</name>
</gene>
<evidence type="ECO:0000259" key="2">
    <source>
        <dbReference type="Pfam" id="PF10551"/>
    </source>
</evidence>
<dbReference type="PANTHER" id="PTHR31973">
    <property type="entry name" value="POLYPROTEIN, PUTATIVE-RELATED"/>
    <property type="match status" value="1"/>
</dbReference>
<feature type="region of interest" description="Disordered" evidence="1">
    <location>
        <begin position="1"/>
        <end position="33"/>
    </location>
</feature>
<feature type="domain" description="MULE transposase" evidence="2">
    <location>
        <begin position="326"/>
        <end position="421"/>
    </location>
</feature>
<dbReference type="RefSeq" id="XP_056697767.1">
    <property type="nucleotide sequence ID" value="XM_056841789.1"/>
</dbReference>
<organism evidence="3 4">
    <name type="scientific">Spinacia oleracea</name>
    <name type="common">Spinach</name>
    <dbReference type="NCBI Taxonomy" id="3562"/>
    <lineage>
        <taxon>Eukaryota</taxon>
        <taxon>Viridiplantae</taxon>
        <taxon>Streptophyta</taxon>
        <taxon>Embryophyta</taxon>
        <taxon>Tracheophyta</taxon>
        <taxon>Spermatophyta</taxon>
        <taxon>Magnoliopsida</taxon>
        <taxon>eudicotyledons</taxon>
        <taxon>Gunneridae</taxon>
        <taxon>Pentapetalae</taxon>
        <taxon>Caryophyllales</taxon>
        <taxon>Chenopodiaceae</taxon>
        <taxon>Chenopodioideae</taxon>
        <taxon>Anserineae</taxon>
        <taxon>Spinacia</taxon>
    </lineage>
</organism>
<evidence type="ECO:0000313" key="4">
    <source>
        <dbReference type="RefSeq" id="XP_056697767.1"/>
    </source>
</evidence>
<dbReference type="PANTHER" id="PTHR31973:SF187">
    <property type="entry name" value="MUTATOR TRANSPOSASE MUDRA PROTEIN"/>
    <property type="match status" value="1"/>
</dbReference>
<name>A0ABM3RQ70_SPIOL</name>
<feature type="compositionally biased region" description="Basic residues" evidence="1">
    <location>
        <begin position="1"/>
        <end position="28"/>
    </location>
</feature>
<protein>
    <recommendedName>
        <fullName evidence="2">MULE transposase domain-containing protein</fullName>
    </recommendedName>
</protein>
<proteinExistence type="predicted"/>
<reference evidence="3" key="1">
    <citation type="journal article" date="2021" name="Nat. Commun.">
        <title>Genomic analyses provide insights into spinach domestication and the genetic basis of agronomic traits.</title>
        <authorList>
            <person name="Cai X."/>
            <person name="Sun X."/>
            <person name="Xu C."/>
            <person name="Sun H."/>
            <person name="Wang X."/>
            <person name="Ge C."/>
            <person name="Zhang Z."/>
            <person name="Wang Q."/>
            <person name="Fei Z."/>
            <person name="Jiao C."/>
            <person name="Wang Q."/>
        </authorList>
    </citation>
    <scope>NUCLEOTIDE SEQUENCE [LARGE SCALE GENOMIC DNA]</scope>
    <source>
        <strain evidence="3">cv. Varoflay</strain>
    </source>
</reference>
<evidence type="ECO:0000256" key="1">
    <source>
        <dbReference type="SAM" id="MobiDB-lite"/>
    </source>
</evidence>
<dbReference type="Pfam" id="PF10551">
    <property type="entry name" value="MULE"/>
    <property type="match status" value="1"/>
</dbReference>